<dbReference type="EMBL" id="JASUXU010000005">
    <property type="protein sequence ID" value="KAK0326105.1"/>
    <property type="molecule type" value="Genomic_DNA"/>
</dbReference>
<dbReference type="Proteomes" id="UP001168146">
    <property type="component" value="Unassembled WGS sequence"/>
</dbReference>
<dbReference type="OrthoDB" id="3858744at2759"/>
<proteinExistence type="predicted"/>
<organism evidence="3 4">
    <name type="scientific">Friedmanniomyces endolithicus</name>
    <dbReference type="NCBI Taxonomy" id="329885"/>
    <lineage>
        <taxon>Eukaryota</taxon>
        <taxon>Fungi</taxon>
        <taxon>Dikarya</taxon>
        <taxon>Ascomycota</taxon>
        <taxon>Pezizomycotina</taxon>
        <taxon>Dothideomycetes</taxon>
        <taxon>Dothideomycetidae</taxon>
        <taxon>Mycosphaerellales</taxon>
        <taxon>Teratosphaeriaceae</taxon>
        <taxon>Friedmanniomyces</taxon>
    </lineage>
</organism>
<comment type="caution">
    <text evidence="3">The sequence shown here is derived from an EMBL/GenBank/DDBJ whole genome shotgun (WGS) entry which is preliminary data.</text>
</comment>
<protein>
    <submittedName>
        <fullName evidence="3">Uncharacterized protein</fullName>
    </submittedName>
</protein>
<evidence type="ECO:0000313" key="5">
    <source>
        <dbReference type="Proteomes" id="UP001175353"/>
    </source>
</evidence>
<dbReference type="Proteomes" id="UP000310066">
    <property type="component" value="Unassembled WGS sequence"/>
</dbReference>
<evidence type="ECO:0000313" key="4">
    <source>
        <dbReference type="Proteomes" id="UP000310066"/>
    </source>
</evidence>
<dbReference type="EMBL" id="NAJP01000028">
    <property type="protein sequence ID" value="TKA41418.1"/>
    <property type="molecule type" value="Genomic_DNA"/>
</dbReference>
<accession>A0A4U0UYV1</accession>
<gene>
    <name evidence="3" type="ORF">B0A54_06321</name>
    <name evidence="1" type="ORF">LTR82_002850</name>
    <name evidence="2" type="ORF">LTR91_009365</name>
</gene>
<evidence type="ECO:0000313" key="2">
    <source>
        <dbReference type="EMBL" id="KAK0989212.1"/>
    </source>
</evidence>
<keyword evidence="5" id="KW-1185">Reference proteome</keyword>
<dbReference type="EMBL" id="JAUJLE010000076">
    <property type="protein sequence ID" value="KAK0989212.1"/>
    <property type="molecule type" value="Genomic_DNA"/>
</dbReference>
<reference evidence="2" key="3">
    <citation type="submission" date="2023-06" db="EMBL/GenBank/DDBJ databases">
        <title>Black Yeasts Isolated from many extreme environments.</title>
        <authorList>
            <person name="Coleine C."/>
            <person name="Stajich J.E."/>
            <person name="Selbmann L."/>
        </authorList>
    </citation>
    <scope>NUCLEOTIDE SEQUENCE</scope>
    <source>
        <strain evidence="2">CCFEE 5200</strain>
    </source>
</reference>
<reference evidence="1" key="2">
    <citation type="submission" date="2021-12" db="EMBL/GenBank/DDBJ databases">
        <title>Black yeast isolated from Biological Soil Crust.</title>
        <authorList>
            <person name="Kurbessoian T."/>
        </authorList>
    </citation>
    <scope>NUCLEOTIDE SEQUENCE</scope>
    <source>
        <strain evidence="1">CCFEE 5208</strain>
    </source>
</reference>
<reference evidence="3 4" key="1">
    <citation type="submission" date="2017-03" db="EMBL/GenBank/DDBJ databases">
        <title>Genomes of endolithic fungi from Antarctica.</title>
        <authorList>
            <person name="Coleine C."/>
            <person name="Masonjones S."/>
            <person name="Stajich J.E."/>
        </authorList>
    </citation>
    <scope>NUCLEOTIDE SEQUENCE [LARGE SCALE GENOMIC DNA]</scope>
    <source>
        <strain evidence="3 4">CCFEE 5311</strain>
    </source>
</reference>
<dbReference type="AlphaFoldDB" id="A0A4U0UYV1"/>
<sequence length="226" mass="23879">MKHYCFAAANSPTKFANFREDFFDSKDEVDEPVTPHDGLICTFMVHEDLVKEVGMTGVTTDTGGYAGYAEGSLACGDNGFGGACEGMQRSLRFDNQKKTSEGDPFKVRSKCEVVRSGSLLNGDTPGTSTPTLGHEYMHGGSTAAAKLVKSAAATENDAEQVAEGAMASTKTGDGCGGGLAINDGYMDGWLVLQATVETTSDAEDGEERGGELEAQGDYVDGWLRLR</sequence>
<evidence type="ECO:0000313" key="3">
    <source>
        <dbReference type="EMBL" id="TKA41418.1"/>
    </source>
</evidence>
<name>A0A4U0UYV1_9PEZI</name>
<evidence type="ECO:0000313" key="1">
    <source>
        <dbReference type="EMBL" id="KAK0326105.1"/>
    </source>
</evidence>
<dbReference type="Proteomes" id="UP001175353">
    <property type="component" value="Unassembled WGS sequence"/>
</dbReference>